<dbReference type="AlphaFoldDB" id="A0A9P4MIX4"/>
<dbReference type="GO" id="GO:0008270">
    <property type="term" value="F:zinc ion binding"/>
    <property type="evidence" value="ECO:0007669"/>
    <property type="project" value="UniProtKB-KW"/>
</dbReference>
<feature type="region of interest" description="Disordered" evidence="6">
    <location>
        <begin position="213"/>
        <end position="240"/>
    </location>
</feature>
<dbReference type="CDD" id="cd00086">
    <property type="entry name" value="homeodomain"/>
    <property type="match status" value="1"/>
</dbReference>
<feature type="compositionally biased region" description="Polar residues" evidence="6">
    <location>
        <begin position="292"/>
        <end position="318"/>
    </location>
</feature>
<comment type="caution">
    <text evidence="9">The sequence shown here is derived from an EMBL/GenBank/DDBJ whole genome shotgun (WGS) entry which is preliminary data.</text>
</comment>
<dbReference type="SMART" id="SM00389">
    <property type="entry name" value="HOX"/>
    <property type="match status" value="1"/>
</dbReference>
<dbReference type="OrthoDB" id="5399138at2759"/>
<comment type="subcellular location">
    <subcellularLocation>
        <location evidence="5">Nucleus</location>
    </subcellularLocation>
</comment>
<keyword evidence="2 5" id="KW-0371">Homeobox</keyword>
<dbReference type="SUPFAM" id="SSF46689">
    <property type="entry name" value="Homeodomain-like"/>
    <property type="match status" value="1"/>
</dbReference>
<organism evidence="9 10">
    <name type="scientific">Myriangium duriaei CBS 260.36</name>
    <dbReference type="NCBI Taxonomy" id="1168546"/>
    <lineage>
        <taxon>Eukaryota</taxon>
        <taxon>Fungi</taxon>
        <taxon>Dikarya</taxon>
        <taxon>Ascomycota</taxon>
        <taxon>Pezizomycotina</taxon>
        <taxon>Dothideomycetes</taxon>
        <taxon>Dothideomycetidae</taxon>
        <taxon>Myriangiales</taxon>
        <taxon>Myriangiaceae</taxon>
        <taxon>Myriangium</taxon>
    </lineage>
</organism>
<feature type="domain" description="Homeobox" evidence="7">
    <location>
        <begin position="159"/>
        <end position="222"/>
    </location>
</feature>
<dbReference type="Pfam" id="PF05920">
    <property type="entry name" value="Homeobox_KN"/>
    <property type="match status" value="1"/>
</dbReference>
<protein>
    <recommendedName>
        <fullName evidence="11">Homeobox domain-containing protein</fullName>
    </recommendedName>
</protein>
<keyword evidence="4" id="KW-0479">Metal-binding</keyword>
<evidence type="ECO:0000256" key="2">
    <source>
        <dbReference type="ARBA" id="ARBA00023155"/>
    </source>
</evidence>
<evidence type="ECO:0000256" key="4">
    <source>
        <dbReference type="PROSITE-ProRule" id="PRU00042"/>
    </source>
</evidence>
<feature type="domain" description="C2H2-type" evidence="8">
    <location>
        <begin position="382"/>
        <end position="410"/>
    </location>
</feature>
<dbReference type="PROSITE" id="PS00028">
    <property type="entry name" value="ZINC_FINGER_C2H2_1"/>
    <property type="match status" value="2"/>
</dbReference>
<dbReference type="PANTHER" id="PTHR11850">
    <property type="entry name" value="HOMEOBOX PROTEIN TRANSCRIPTION FACTORS"/>
    <property type="match status" value="1"/>
</dbReference>
<proteinExistence type="predicted"/>
<dbReference type="InterPro" id="IPR013087">
    <property type="entry name" value="Znf_C2H2_type"/>
</dbReference>
<sequence>MSAPMDHAESQMLGFGQEQHLERDHDALNAGEDVAALLDENLTAPDGLVLDDFADFSKLLPTFVKPDQPCEYCRSRKLDCHMYFGKVTCTACDALFRTCSFTNVGAKQPDQSHHSTNQGVVDTLHIVQEDVCANWGALTGTKQLRSQISKPVSAGARAESSKKAAPRFSKPAIRVLRAWYDSHLDYPYPSEDDKIELERLTGLKPTQITTWLANTRRRTKNAVAKRDPSPSAGATTQPIEIAANATAKEWRDLNPFERWQHSPPENEPAPFDAIADAVATSDFLQDAAASPESLTRRQGSNSGTSFSVKRATSVTSLETSRKSTNSRSANSSAAWSHGSQSSFGSFGSFGSGLHGKRDRQRKRKARAAPLRRGNSNDEKRIYQCTFCCDTFKTKYDWTRHEKTLHLSLEKWICTPCGPTEVDPQTGTQICSYCRAENPDRAHIENHGHGDCVSKGLEARTFYRKDHLRQHLRLVHHCELLPTMESWKASADAINCRCGFCGTRFVSWSERNDHLATHFRQGAQMKDWRRCRGFDPEIAAHVLNAMPPYLIGNESKTPEPFSATNDRYVCSHTGWPRGEKGDQEGNTTIDANRRAAVRNPNKATCWEILTVLLGNFVKKQASLGIKTTDEMLQKEARVRVYGEDDAWNHTPADVADWMDLWKKAYAHKVIPEVVGGVGEVVPEDLEMYIDLGMRIPFSVQQDRLQGVRPVSPVAPPQLGIQTPSSICPSPGTQSPAIITKPSDFQATMYESLPLFASRLAHLASPPTNNPVIDDLMTNTPAVSDSAIAASTDRSDSLAEMDFSMDNVEKIILELGDLEQMDLQQQHSQQAVNPFPITSTQTMAPPLPQAIAHEPSYDPLEFINVDMLDTSNSPSSGMQWTPSSGLGLHFNSSTPIDEEFDFDLTF</sequence>
<evidence type="ECO:0000259" key="8">
    <source>
        <dbReference type="PROSITE" id="PS50157"/>
    </source>
</evidence>
<keyword evidence="1 5" id="KW-0238">DNA-binding</keyword>
<gene>
    <name evidence="9" type="ORF">K461DRAFT_245840</name>
</gene>
<dbReference type="InterPro" id="IPR001356">
    <property type="entry name" value="HD"/>
</dbReference>
<feature type="compositionally biased region" description="Low complexity" evidence="6">
    <location>
        <begin position="322"/>
        <end position="346"/>
    </location>
</feature>
<dbReference type="PROSITE" id="PS50071">
    <property type="entry name" value="HOMEOBOX_2"/>
    <property type="match status" value="1"/>
</dbReference>
<feature type="compositionally biased region" description="Basic residues" evidence="6">
    <location>
        <begin position="354"/>
        <end position="366"/>
    </location>
</feature>
<dbReference type="InterPro" id="IPR050224">
    <property type="entry name" value="TALE_homeobox"/>
</dbReference>
<evidence type="ECO:0000313" key="9">
    <source>
        <dbReference type="EMBL" id="KAF2149216.1"/>
    </source>
</evidence>
<dbReference type="InterPro" id="IPR008422">
    <property type="entry name" value="KN_HD"/>
</dbReference>
<evidence type="ECO:0000256" key="1">
    <source>
        <dbReference type="ARBA" id="ARBA00023125"/>
    </source>
</evidence>
<dbReference type="GO" id="GO:0006355">
    <property type="term" value="P:regulation of DNA-templated transcription"/>
    <property type="evidence" value="ECO:0007669"/>
    <property type="project" value="InterPro"/>
</dbReference>
<evidence type="ECO:0000259" key="7">
    <source>
        <dbReference type="PROSITE" id="PS50071"/>
    </source>
</evidence>
<accession>A0A9P4MIX4</accession>
<evidence type="ECO:0000313" key="10">
    <source>
        <dbReference type="Proteomes" id="UP000799439"/>
    </source>
</evidence>
<dbReference type="EMBL" id="ML996091">
    <property type="protein sequence ID" value="KAF2149216.1"/>
    <property type="molecule type" value="Genomic_DNA"/>
</dbReference>
<dbReference type="Gene3D" id="1.10.10.60">
    <property type="entry name" value="Homeodomain-like"/>
    <property type="match status" value="1"/>
</dbReference>
<reference evidence="9" key="1">
    <citation type="journal article" date="2020" name="Stud. Mycol.">
        <title>101 Dothideomycetes genomes: a test case for predicting lifestyles and emergence of pathogens.</title>
        <authorList>
            <person name="Haridas S."/>
            <person name="Albert R."/>
            <person name="Binder M."/>
            <person name="Bloem J."/>
            <person name="Labutti K."/>
            <person name="Salamov A."/>
            <person name="Andreopoulos B."/>
            <person name="Baker S."/>
            <person name="Barry K."/>
            <person name="Bills G."/>
            <person name="Bluhm B."/>
            <person name="Cannon C."/>
            <person name="Castanera R."/>
            <person name="Culley D."/>
            <person name="Daum C."/>
            <person name="Ezra D."/>
            <person name="Gonzalez J."/>
            <person name="Henrissat B."/>
            <person name="Kuo A."/>
            <person name="Liang C."/>
            <person name="Lipzen A."/>
            <person name="Lutzoni F."/>
            <person name="Magnuson J."/>
            <person name="Mondo S."/>
            <person name="Nolan M."/>
            <person name="Ohm R."/>
            <person name="Pangilinan J."/>
            <person name="Park H.-J."/>
            <person name="Ramirez L."/>
            <person name="Alfaro M."/>
            <person name="Sun H."/>
            <person name="Tritt A."/>
            <person name="Yoshinaga Y."/>
            <person name="Zwiers L.-H."/>
            <person name="Turgeon B."/>
            <person name="Goodwin S."/>
            <person name="Spatafora J."/>
            <person name="Crous P."/>
            <person name="Grigoriev I."/>
        </authorList>
    </citation>
    <scope>NUCLEOTIDE SEQUENCE</scope>
    <source>
        <strain evidence="9">CBS 260.36</strain>
    </source>
</reference>
<evidence type="ECO:0000256" key="6">
    <source>
        <dbReference type="SAM" id="MobiDB-lite"/>
    </source>
</evidence>
<keyword evidence="3 5" id="KW-0539">Nucleus</keyword>
<evidence type="ECO:0000256" key="5">
    <source>
        <dbReference type="PROSITE-ProRule" id="PRU00108"/>
    </source>
</evidence>
<keyword evidence="4" id="KW-0862">Zinc</keyword>
<feature type="DNA-binding region" description="Homeobox" evidence="5">
    <location>
        <begin position="161"/>
        <end position="223"/>
    </location>
</feature>
<dbReference type="GO" id="GO:0003677">
    <property type="term" value="F:DNA binding"/>
    <property type="evidence" value="ECO:0007669"/>
    <property type="project" value="UniProtKB-UniRule"/>
</dbReference>
<keyword evidence="4" id="KW-0863">Zinc-finger</keyword>
<keyword evidence="10" id="KW-1185">Reference proteome</keyword>
<dbReference type="GO" id="GO:0005634">
    <property type="term" value="C:nucleus"/>
    <property type="evidence" value="ECO:0007669"/>
    <property type="project" value="UniProtKB-SubCell"/>
</dbReference>
<name>A0A9P4MIX4_9PEZI</name>
<dbReference type="SMART" id="SM00355">
    <property type="entry name" value="ZnF_C2H2"/>
    <property type="match status" value="3"/>
</dbReference>
<evidence type="ECO:0000256" key="3">
    <source>
        <dbReference type="ARBA" id="ARBA00023242"/>
    </source>
</evidence>
<dbReference type="InterPro" id="IPR009057">
    <property type="entry name" value="Homeodomain-like_sf"/>
</dbReference>
<evidence type="ECO:0008006" key="11">
    <source>
        <dbReference type="Google" id="ProtNLM"/>
    </source>
</evidence>
<feature type="region of interest" description="Disordered" evidence="6">
    <location>
        <begin position="287"/>
        <end position="374"/>
    </location>
</feature>
<dbReference type="Proteomes" id="UP000799439">
    <property type="component" value="Unassembled WGS sequence"/>
</dbReference>
<dbReference type="PROSITE" id="PS50157">
    <property type="entry name" value="ZINC_FINGER_C2H2_2"/>
    <property type="match status" value="1"/>
</dbReference>